<keyword evidence="6" id="KW-0210">Decarboxylase</keyword>
<keyword evidence="11" id="KW-0511">Multifunctional enzyme</keyword>
<evidence type="ECO:0000256" key="5">
    <source>
        <dbReference type="ARBA" id="ARBA00022605"/>
    </source>
</evidence>
<evidence type="ECO:0000313" key="15">
    <source>
        <dbReference type="Proteomes" id="UP000008743"/>
    </source>
</evidence>
<dbReference type="GO" id="GO:0004640">
    <property type="term" value="F:phosphoribosylanthranilate isomerase activity"/>
    <property type="evidence" value="ECO:0007669"/>
    <property type="project" value="UniProtKB-EC"/>
</dbReference>
<dbReference type="InParanoid" id="A0A0D2VNE7"/>
<protein>
    <submittedName>
        <fullName evidence="14">Uncharacterized protein</fullName>
    </submittedName>
</protein>
<dbReference type="UniPathway" id="UPA00035">
    <property type="reaction ID" value="UER00042"/>
</dbReference>
<sequence>MTTILDTITAQRALDVRDARAAVSEEQLQALISASAFAPCNIHTALSSASTQFSLIAEIKRASPSKGDIAPGMNAAEQGLRYAHAGALGISVLTEPKWFKGSLEDMLAVRTALQAAFPQNDRRPFVLRKDFIFDTYQLLEARANGADTVLLIVKCLSQELLESLLEASRGLGMEPLVEVADADETRRAVAAGAKVIGVNNRNLTDFTLDMGRTSALAALIPPNQGVILVALSGIATRTDVVRFASSGARGVLVGEALMRAKDPARYISWLLGSSGTREPLVKVCGVSTVEHALCAARNGADLIGMICVPESKRYVPPELAKQIIQAVRADASQNSKAETDSALQELRALAGGDVSREWGKSEWFRHTADILERVLLQRRPLFVAVFADDTSERINSVAADLGVDLVQLHGTTEPAGLSLRINFPVIRAIHVAPHDTTQSVVDQLVPGRFAFGLLDTFVRTMPEAPMTRSRSLTPSELYEAAKNASEPEAGTGVVVTAGVPNSLTAAGSFMRPVAALLKQGGSGVTFDWKVAKDVAAVHAIPVLVAGGLSPSNVMECVAVALPWGVDVSSGVETNGAKDSAKIIEFITQSKEPL</sequence>
<dbReference type="STRING" id="595528.A0A0D2VNE7"/>
<evidence type="ECO:0000256" key="3">
    <source>
        <dbReference type="ARBA" id="ARBA00004664"/>
    </source>
</evidence>
<comment type="pathway">
    <text evidence="3">Amino-acid biosynthesis; L-tryptophan biosynthesis; L-tryptophan from chorismate: step 3/5.</text>
</comment>
<name>A0A0D2VNE7_CAPO3</name>
<evidence type="ECO:0000256" key="6">
    <source>
        <dbReference type="ARBA" id="ARBA00022793"/>
    </source>
</evidence>
<dbReference type="SUPFAM" id="SSF51366">
    <property type="entry name" value="Ribulose-phoshate binding barrel"/>
    <property type="match status" value="3"/>
</dbReference>
<dbReference type="Gene3D" id="3.20.20.70">
    <property type="entry name" value="Aldolase class I"/>
    <property type="match status" value="2"/>
</dbReference>
<evidence type="ECO:0000256" key="9">
    <source>
        <dbReference type="ARBA" id="ARBA00023235"/>
    </source>
</evidence>
<comment type="catalytic activity">
    <reaction evidence="2">
        <text>1-(2-carboxyphenylamino)-1-deoxy-D-ribulose 5-phosphate + H(+) = (1S,2R)-1-C-(indol-3-yl)glycerol 3-phosphate + CO2 + H2O</text>
        <dbReference type="Rhea" id="RHEA:23476"/>
        <dbReference type="ChEBI" id="CHEBI:15377"/>
        <dbReference type="ChEBI" id="CHEBI:15378"/>
        <dbReference type="ChEBI" id="CHEBI:16526"/>
        <dbReference type="ChEBI" id="CHEBI:58613"/>
        <dbReference type="ChEBI" id="CHEBI:58866"/>
        <dbReference type="EC" id="4.1.1.48"/>
    </reaction>
</comment>
<feature type="domain" description="N-(5'phosphoribosyl) anthranilate isomerase (PRAI)" evidence="13">
    <location>
        <begin position="358"/>
        <end position="433"/>
    </location>
</feature>
<reference evidence="15" key="1">
    <citation type="submission" date="2011-02" db="EMBL/GenBank/DDBJ databases">
        <title>The Genome Sequence of Capsaspora owczarzaki ATCC 30864.</title>
        <authorList>
            <person name="Russ C."/>
            <person name="Cuomo C."/>
            <person name="Burger G."/>
            <person name="Gray M.W."/>
            <person name="Holland P.W.H."/>
            <person name="King N."/>
            <person name="Lang F.B.F."/>
            <person name="Roger A.J."/>
            <person name="Ruiz-Trillo I."/>
            <person name="Young S.K."/>
            <person name="Zeng Q."/>
            <person name="Gargeya S."/>
            <person name="Alvarado L."/>
            <person name="Berlin A."/>
            <person name="Chapman S.B."/>
            <person name="Chen Z."/>
            <person name="Freedman E."/>
            <person name="Gellesch M."/>
            <person name="Goldberg J."/>
            <person name="Griggs A."/>
            <person name="Gujja S."/>
            <person name="Heilman E."/>
            <person name="Heiman D."/>
            <person name="Howarth C."/>
            <person name="Mehta T."/>
            <person name="Neiman D."/>
            <person name="Pearson M."/>
            <person name="Roberts A."/>
            <person name="Saif S."/>
            <person name="Shea T."/>
            <person name="Shenoy N."/>
            <person name="Sisk P."/>
            <person name="Stolte C."/>
            <person name="Sykes S."/>
            <person name="White J."/>
            <person name="Yandava C."/>
            <person name="Haas B."/>
            <person name="Nusbaum C."/>
            <person name="Birren B."/>
        </authorList>
    </citation>
    <scope>NUCLEOTIDE SEQUENCE</scope>
    <source>
        <strain evidence="15">ATCC 30864</strain>
    </source>
</reference>
<proteinExistence type="inferred from homology"/>
<dbReference type="PANTHER" id="PTHR22854">
    <property type="entry name" value="TRYPTOPHAN BIOSYNTHESIS PROTEIN"/>
    <property type="match status" value="1"/>
</dbReference>
<accession>A0A0D2VNE7</accession>
<evidence type="ECO:0000256" key="7">
    <source>
        <dbReference type="ARBA" id="ARBA00022822"/>
    </source>
</evidence>
<evidence type="ECO:0000256" key="8">
    <source>
        <dbReference type="ARBA" id="ARBA00023141"/>
    </source>
</evidence>
<evidence type="ECO:0000259" key="13">
    <source>
        <dbReference type="Pfam" id="PF00697"/>
    </source>
</evidence>
<dbReference type="PANTHER" id="PTHR22854:SF2">
    <property type="entry name" value="INDOLE-3-GLYCEROL-PHOSPHATE SYNTHASE"/>
    <property type="match status" value="1"/>
</dbReference>
<dbReference type="InterPro" id="IPR013798">
    <property type="entry name" value="Indole-3-glycerol_P_synth_dom"/>
</dbReference>
<evidence type="ECO:0000256" key="10">
    <source>
        <dbReference type="ARBA" id="ARBA00023239"/>
    </source>
</evidence>
<dbReference type="Proteomes" id="UP000008743">
    <property type="component" value="Unassembled WGS sequence"/>
</dbReference>
<dbReference type="InterPro" id="IPR001240">
    <property type="entry name" value="PRAI_dom"/>
</dbReference>
<dbReference type="PROSITE" id="PS00614">
    <property type="entry name" value="IGPS"/>
    <property type="match status" value="1"/>
</dbReference>
<comment type="catalytic activity">
    <reaction evidence="1">
        <text>N-(5-phospho-beta-D-ribosyl)anthranilate = 1-(2-carboxyphenylamino)-1-deoxy-D-ribulose 5-phosphate</text>
        <dbReference type="Rhea" id="RHEA:21540"/>
        <dbReference type="ChEBI" id="CHEBI:18277"/>
        <dbReference type="ChEBI" id="CHEBI:58613"/>
        <dbReference type="EC" id="5.3.1.24"/>
    </reaction>
</comment>
<dbReference type="CDD" id="cd00331">
    <property type="entry name" value="IGPS"/>
    <property type="match status" value="1"/>
</dbReference>
<dbReference type="InterPro" id="IPR045186">
    <property type="entry name" value="Indole-3-glycerol_P_synth"/>
</dbReference>
<dbReference type="AlphaFoldDB" id="A0A0D2VNE7"/>
<evidence type="ECO:0000256" key="11">
    <source>
        <dbReference type="ARBA" id="ARBA00023268"/>
    </source>
</evidence>
<feature type="domain" description="N-(5'phosphoribosyl) anthranilate isomerase (PRAI)" evidence="13">
    <location>
        <begin position="518"/>
        <end position="587"/>
    </location>
</feature>
<evidence type="ECO:0000259" key="12">
    <source>
        <dbReference type="Pfam" id="PF00218"/>
    </source>
</evidence>
<dbReference type="Pfam" id="PF00697">
    <property type="entry name" value="PRAI"/>
    <property type="match status" value="2"/>
</dbReference>
<dbReference type="FunCoup" id="A0A0D2VNE7">
    <property type="interactions" value="75"/>
</dbReference>
<dbReference type="FunFam" id="3.20.20.70:FF:000024">
    <property type="entry name" value="Indole-3-glycerol phosphate synthase"/>
    <property type="match status" value="1"/>
</dbReference>
<dbReference type="HAMAP" id="MF_00135">
    <property type="entry name" value="PRAI"/>
    <property type="match status" value="1"/>
</dbReference>
<dbReference type="InterPro" id="IPR001468">
    <property type="entry name" value="Indole-3-GlycerolPSynthase_CS"/>
</dbReference>
<keyword evidence="8" id="KW-0057">Aromatic amino acid biosynthesis</keyword>
<dbReference type="InterPro" id="IPR013785">
    <property type="entry name" value="Aldolase_TIM"/>
</dbReference>
<evidence type="ECO:0000256" key="4">
    <source>
        <dbReference type="ARBA" id="ARBA00004696"/>
    </source>
</evidence>
<dbReference type="GO" id="GO:0000162">
    <property type="term" value="P:L-tryptophan biosynthetic process"/>
    <property type="evidence" value="ECO:0007669"/>
    <property type="project" value="UniProtKB-UniPathway"/>
</dbReference>
<dbReference type="PhylomeDB" id="A0A0D2VNE7"/>
<gene>
    <name evidence="14" type="ORF">CAOG_009596</name>
</gene>
<comment type="pathway">
    <text evidence="4">Amino-acid biosynthesis; L-tryptophan biosynthesis; L-tryptophan from chorismate: step 4/5.</text>
</comment>
<dbReference type="Pfam" id="PF00218">
    <property type="entry name" value="IGPS"/>
    <property type="match status" value="1"/>
</dbReference>
<keyword evidence="9" id="KW-0413">Isomerase</keyword>
<evidence type="ECO:0000313" key="14">
    <source>
        <dbReference type="EMBL" id="KJE91837.1"/>
    </source>
</evidence>
<dbReference type="EMBL" id="KE346363">
    <property type="protein sequence ID" value="KJE91837.1"/>
    <property type="molecule type" value="Genomic_DNA"/>
</dbReference>
<dbReference type="OrthoDB" id="524799at2759"/>
<evidence type="ECO:0000256" key="1">
    <source>
        <dbReference type="ARBA" id="ARBA00001164"/>
    </source>
</evidence>
<keyword evidence="10" id="KW-0456">Lyase</keyword>
<evidence type="ECO:0000256" key="2">
    <source>
        <dbReference type="ARBA" id="ARBA00001633"/>
    </source>
</evidence>
<organism evidence="14 15">
    <name type="scientific">Capsaspora owczarzaki (strain ATCC 30864)</name>
    <dbReference type="NCBI Taxonomy" id="595528"/>
    <lineage>
        <taxon>Eukaryota</taxon>
        <taxon>Filasterea</taxon>
        <taxon>Capsaspora</taxon>
    </lineage>
</organism>
<keyword evidence="7" id="KW-0822">Tryptophan biosynthesis</keyword>
<dbReference type="GO" id="GO:0004425">
    <property type="term" value="F:indole-3-glycerol-phosphate synthase activity"/>
    <property type="evidence" value="ECO:0007669"/>
    <property type="project" value="UniProtKB-EC"/>
</dbReference>
<dbReference type="InterPro" id="IPR011060">
    <property type="entry name" value="RibuloseP-bd_barrel"/>
</dbReference>
<keyword evidence="15" id="KW-1185">Reference proteome</keyword>
<dbReference type="CDD" id="cd00405">
    <property type="entry name" value="PRAI"/>
    <property type="match status" value="1"/>
</dbReference>
<keyword evidence="5" id="KW-0028">Amino-acid biosynthesis</keyword>
<feature type="domain" description="Indole-3-glycerol phosphate synthase" evidence="12">
    <location>
        <begin position="5"/>
        <end position="267"/>
    </location>
</feature>